<dbReference type="Pfam" id="PF00025">
    <property type="entry name" value="Arf"/>
    <property type="match status" value="1"/>
</dbReference>
<evidence type="ECO:0000256" key="4">
    <source>
        <dbReference type="PIRSR" id="PIRSR606689-2"/>
    </source>
</evidence>
<dbReference type="Gene3D" id="3.40.50.300">
    <property type="entry name" value="P-loop containing nucleotide triphosphate hydrolases"/>
    <property type="match status" value="1"/>
</dbReference>
<feature type="binding site" evidence="3">
    <location>
        <begin position="28"/>
        <end position="35"/>
    </location>
    <ligand>
        <name>GTP</name>
        <dbReference type="ChEBI" id="CHEBI:37565"/>
    </ligand>
</feature>
<dbReference type="InterPro" id="IPR024156">
    <property type="entry name" value="Small_GTPase_ARF"/>
</dbReference>
<keyword evidence="5" id="KW-0812">Transmembrane</keyword>
<dbReference type="GO" id="GO:0005525">
    <property type="term" value="F:GTP binding"/>
    <property type="evidence" value="ECO:0007669"/>
    <property type="project" value="UniProtKB-KW"/>
</dbReference>
<dbReference type="OrthoDB" id="2011769at2759"/>
<organism evidence="6 7">
    <name type="scientific">Ceratitis capitata</name>
    <name type="common">Mediterranean fruit fly</name>
    <name type="synonym">Tephritis capitata</name>
    <dbReference type="NCBI Taxonomy" id="7213"/>
    <lineage>
        <taxon>Eukaryota</taxon>
        <taxon>Metazoa</taxon>
        <taxon>Ecdysozoa</taxon>
        <taxon>Arthropoda</taxon>
        <taxon>Hexapoda</taxon>
        <taxon>Insecta</taxon>
        <taxon>Pterygota</taxon>
        <taxon>Neoptera</taxon>
        <taxon>Endopterygota</taxon>
        <taxon>Diptera</taxon>
        <taxon>Brachycera</taxon>
        <taxon>Muscomorpha</taxon>
        <taxon>Tephritoidea</taxon>
        <taxon>Tephritidae</taxon>
        <taxon>Ceratitis</taxon>
        <taxon>Ceratitis</taxon>
    </lineage>
</organism>
<keyword evidence="4" id="KW-0479">Metal-binding</keyword>
<dbReference type="EMBL" id="CAJHJT010000023">
    <property type="protein sequence ID" value="CAD7001704.1"/>
    <property type="molecule type" value="Genomic_DNA"/>
</dbReference>
<proteinExistence type="predicted"/>
<dbReference type="AlphaFoldDB" id="A0A811USM9"/>
<keyword evidence="4" id="KW-0460">Magnesium</keyword>
<dbReference type="InterPro" id="IPR006689">
    <property type="entry name" value="Small_GTPase_ARF/SAR"/>
</dbReference>
<keyword evidence="1 3" id="KW-0547">Nucleotide-binding</keyword>
<evidence type="ECO:0000256" key="3">
    <source>
        <dbReference type="PIRSR" id="PIRSR606689-1"/>
    </source>
</evidence>
<keyword evidence="2 3" id="KW-0342">GTP-binding</keyword>
<keyword evidence="5" id="KW-0472">Membrane</keyword>
<evidence type="ECO:0000256" key="2">
    <source>
        <dbReference type="ARBA" id="ARBA00023134"/>
    </source>
</evidence>
<name>A0A811USM9_CERCA</name>
<dbReference type="SUPFAM" id="SSF52540">
    <property type="entry name" value="P-loop containing nucleoside triphosphate hydrolases"/>
    <property type="match status" value="1"/>
</dbReference>
<evidence type="ECO:0000256" key="1">
    <source>
        <dbReference type="ARBA" id="ARBA00022741"/>
    </source>
</evidence>
<protein>
    <submittedName>
        <fullName evidence="6">(Mediterranean fruit fly) hypothetical protein</fullName>
    </submittedName>
</protein>
<gene>
    <name evidence="6" type="ORF">CCAP1982_LOCUS10194</name>
</gene>
<dbReference type="PANTHER" id="PTHR11711">
    <property type="entry name" value="ADP RIBOSYLATION FACTOR-RELATED"/>
    <property type="match status" value="1"/>
</dbReference>
<comment type="caution">
    <text evidence="6">The sequence shown here is derived from an EMBL/GenBank/DDBJ whole genome shotgun (WGS) entry which is preliminary data.</text>
</comment>
<feature type="binding site" evidence="4">
    <location>
        <position position="52"/>
    </location>
    <ligand>
        <name>Mg(2+)</name>
        <dbReference type="ChEBI" id="CHEBI:18420"/>
    </ligand>
</feature>
<accession>A0A811USM9</accession>
<dbReference type="Proteomes" id="UP000606786">
    <property type="component" value="Unassembled WGS sequence"/>
</dbReference>
<keyword evidence="7" id="KW-1185">Reference proteome</keyword>
<evidence type="ECO:0000313" key="6">
    <source>
        <dbReference type="EMBL" id="CAD7001704.1"/>
    </source>
</evidence>
<feature type="binding site" evidence="4">
    <location>
        <position position="35"/>
    </location>
    <ligand>
        <name>Mg(2+)</name>
        <dbReference type="ChEBI" id="CHEBI:18420"/>
    </ligand>
</feature>
<dbReference type="InterPro" id="IPR027417">
    <property type="entry name" value="P-loop_NTPase"/>
</dbReference>
<reference evidence="6" key="1">
    <citation type="submission" date="2020-11" db="EMBL/GenBank/DDBJ databases">
        <authorList>
            <person name="Whitehead M."/>
        </authorList>
    </citation>
    <scope>NUCLEOTIDE SEQUENCE</scope>
    <source>
        <strain evidence="6">EGII</strain>
    </source>
</reference>
<sequence>MGGAMGKSGVNFLDALPSQGTLHVVMLGLDSAGKTTALYRLKFDQYLNTVPTIGFNCEKVRVFPLTELNIWVLVWLQSYLSLSKDDVTFSNIKSSIASCLLLIASDYLIESSCQNCIIALFACVGVFCVVPDGCSLKKPCSIPWTRLRRCRLRCHLIVIITVILYVRFIFLIAHTMTKNSFSVGE</sequence>
<feature type="transmembrane region" description="Helical" evidence="5">
    <location>
        <begin position="156"/>
        <end position="176"/>
    </location>
</feature>
<evidence type="ECO:0000313" key="7">
    <source>
        <dbReference type="Proteomes" id="UP000606786"/>
    </source>
</evidence>
<dbReference type="GO" id="GO:0003924">
    <property type="term" value="F:GTPase activity"/>
    <property type="evidence" value="ECO:0007669"/>
    <property type="project" value="InterPro"/>
</dbReference>
<keyword evidence="5" id="KW-1133">Transmembrane helix</keyword>
<dbReference type="GO" id="GO:0046872">
    <property type="term" value="F:metal ion binding"/>
    <property type="evidence" value="ECO:0007669"/>
    <property type="project" value="UniProtKB-KW"/>
</dbReference>
<evidence type="ECO:0000256" key="5">
    <source>
        <dbReference type="SAM" id="Phobius"/>
    </source>
</evidence>